<dbReference type="Proteomes" id="UP001139477">
    <property type="component" value="Unassembled WGS sequence"/>
</dbReference>
<dbReference type="AlphaFoldDB" id="A0A9X2FQY9"/>
<dbReference type="EMBL" id="JAMYXC010000123">
    <property type="protein sequence ID" value="MCP1168490.1"/>
    <property type="molecule type" value="Genomic_DNA"/>
</dbReference>
<protein>
    <submittedName>
        <fullName evidence="2">Uncharacterized protein</fullName>
    </submittedName>
</protein>
<dbReference type="RefSeq" id="WP_253331403.1">
    <property type="nucleotide sequence ID" value="NZ_JAMYXC010000123.1"/>
</dbReference>
<evidence type="ECO:0000256" key="1">
    <source>
        <dbReference type="SAM" id="Phobius"/>
    </source>
</evidence>
<keyword evidence="3" id="KW-1185">Reference proteome</keyword>
<keyword evidence="1" id="KW-0472">Membrane</keyword>
<accession>A0A9X2FQY9</accession>
<comment type="caution">
    <text evidence="2">The sequence shown here is derived from an EMBL/GenBank/DDBJ whole genome shotgun (WGS) entry which is preliminary data.</text>
</comment>
<keyword evidence="1" id="KW-0812">Transmembrane</keyword>
<name>A0A9X2FQY9_9RHOB</name>
<organism evidence="2 3">
    <name type="scientific">Limimaricola litoreus</name>
    <dbReference type="NCBI Taxonomy" id="2955316"/>
    <lineage>
        <taxon>Bacteria</taxon>
        <taxon>Pseudomonadati</taxon>
        <taxon>Pseudomonadota</taxon>
        <taxon>Alphaproteobacteria</taxon>
        <taxon>Rhodobacterales</taxon>
        <taxon>Paracoccaceae</taxon>
        <taxon>Limimaricola</taxon>
    </lineage>
</organism>
<gene>
    <name evidence="2" type="ORF">NHG85_08120</name>
</gene>
<feature type="non-terminal residue" evidence="2">
    <location>
        <position position="80"/>
    </location>
</feature>
<sequence>MTWGRLLPTGLAGRFALLLAVALVAANLVALGLLSFERDRLDREAGAAREVERVVALVPAMEALSPPRRAALARDASTRL</sequence>
<evidence type="ECO:0000313" key="2">
    <source>
        <dbReference type="EMBL" id="MCP1168490.1"/>
    </source>
</evidence>
<proteinExistence type="predicted"/>
<feature type="transmembrane region" description="Helical" evidence="1">
    <location>
        <begin position="12"/>
        <end position="34"/>
    </location>
</feature>
<keyword evidence="1" id="KW-1133">Transmembrane helix</keyword>
<evidence type="ECO:0000313" key="3">
    <source>
        <dbReference type="Proteomes" id="UP001139477"/>
    </source>
</evidence>
<reference evidence="2" key="1">
    <citation type="submission" date="2022-06" db="EMBL/GenBank/DDBJ databases">
        <title>Limimaricola sediminis sp. nov., isolated from an intertidal sediment.</title>
        <authorList>
            <person name="Shao X."/>
        </authorList>
    </citation>
    <scope>NUCLEOTIDE SEQUENCE</scope>
    <source>
        <strain evidence="2">ASW11-118</strain>
    </source>
</reference>